<name>A0ABZ0W5N1_9BACT</name>
<reference evidence="1 2" key="1">
    <citation type="submission" date="2023-12" db="EMBL/GenBank/DDBJ databases">
        <title>Genome sequencing and assembly of bacterial species from a model synthetic community.</title>
        <authorList>
            <person name="Hogle S.L."/>
        </authorList>
    </citation>
    <scope>NUCLEOTIDE SEQUENCE [LARGE SCALE GENOMIC DNA]</scope>
    <source>
        <strain evidence="1 2">HAMBI_3031</strain>
    </source>
</reference>
<evidence type="ECO:0000313" key="1">
    <source>
        <dbReference type="EMBL" id="WQD38573.1"/>
    </source>
</evidence>
<accession>A0ABZ0W5N1</accession>
<protein>
    <recommendedName>
        <fullName evidence="3">Lipoprotein</fullName>
    </recommendedName>
</protein>
<evidence type="ECO:0000313" key="2">
    <source>
        <dbReference type="Proteomes" id="UP001325680"/>
    </source>
</evidence>
<sequence>MPILTLPSGHSVACDISFLSEGNKNVLLTYSSYGEPGTYRLRYNEYAEEYVDDSMPGNSPTPRVIIEQFNEYLKSGIKNPGMARQFMATDDRSQSYADCNLHFIKTDRGIVTDGNIDVYLLDAQKGTIITQVRLGKDKSGCRVNPGYPEIDTKFLQMIASEAGRYRLAV</sequence>
<dbReference type="Proteomes" id="UP001325680">
    <property type="component" value="Chromosome"/>
</dbReference>
<dbReference type="EMBL" id="CP139960">
    <property type="protein sequence ID" value="WQD38573.1"/>
    <property type="molecule type" value="Genomic_DNA"/>
</dbReference>
<proteinExistence type="predicted"/>
<dbReference type="RefSeq" id="WP_114791316.1">
    <property type="nucleotide sequence ID" value="NZ_CP139960.1"/>
</dbReference>
<keyword evidence="2" id="KW-1185">Reference proteome</keyword>
<organism evidence="1 2">
    <name type="scientific">Niabella yanshanensis</name>
    <dbReference type="NCBI Taxonomy" id="577386"/>
    <lineage>
        <taxon>Bacteria</taxon>
        <taxon>Pseudomonadati</taxon>
        <taxon>Bacteroidota</taxon>
        <taxon>Chitinophagia</taxon>
        <taxon>Chitinophagales</taxon>
        <taxon>Chitinophagaceae</taxon>
        <taxon>Niabella</taxon>
    </lineage>
</organism>
<evidence type="ECO:0008006" key="3">
    <source>
        <dbReference type="Google" id="ProtNLM"/>
    </source>
</evidence>
<gene>
    <name evidence="1" type="ORF">U0035_00235</name>
</gene>